<name>A0A383D839_9ZZZZ</name>
<feature type="non-terminal residue" evidence="1">
    <location>
        <position position="91"/>
    </location>
</feature>
<dbReference type="AlphaFoldDB" id="A0A383D839"/>
<dbReference type="Gene3D" id="3.40.50.720">
    <property type="entry name" value="NAD(P)-binding Rossmann-like Domain"/>
    <property type="match status" value="1"/>
</dbReference>
<proteinExistence type="predicted"/>
<evidence type="ECO:0008006" key="2">
    <source>
        <dbReference type="Google" id="ProtNLM"/>
    </source>
</evidence>
<organism evidence="1">
    <name type="scientific">marine metagenome</name>
    <dbReference type="NCBI Taxonomy" id="408172"/>
    <lineage>
        <taxon>unclassified sequences</taxon>
        <taxon>metagenomes</taxon>
        <taxon>ecological metagenomes</taxon>
    </lineage>
</organism>
<evidence type="ECO:0000313" key="1">
    <source>
        <dbReference type="EMBL" id="SVE40474.1"/>
    </source>
</evidence>
<dbReference type="InterPro" id="IPR036291">
    <property type="entry name" value="NAD(P)-bd_dom_sf"/>
</dbReference>
<sequence length="91" mass="10580">MNGKRNKVYHCDSVQLTHKIGIIGYRNHAKKILDIVDANKKFDITHIFHPTKEINDQRTTNNLEKLYDCDGIIIASPNSTHLEYIQKFIDN</sequence>
<accession>A0A383D839</accession>
<reference evidence="1" key="1">
    <citation type="submission" date="2018-05" db="EMBL/GenBank/DDBJ databases">
        <authorList>
            <person name="Lanie J.A."/>
            <person name="Ng W.-L."/>
            <person name="Kazmierczak K.M."/>
            <person name="Andrzejewski T.M."/>
            <person name="Davidsen T.M."/>
            <person name="Wayne K.J."/>
            <person name="Tettelin H."/>
            <person name="Glass J.I."/>
            <person name="Rusch D."/>
            <person name="Podicherti R."/>
            <person name="Tsui H.-C.T."/>
            <person name="Winkler M.E."/>
        </authorList>
    </citation>
    <scope>NUCLEOTIDE SEQUENCE</scope>
</reference>
<gene>
    <name evidence="1" type="ORF">METZ01_LOCUS493328</name>
</gene>
<dbReference type="SUPFAM" id="SSF51735">
    <property type="entry name" value="NAD(P)-binding Rossmann-fold domains"/>
    <property type="match status" value="1"/>
</dbReference>
<dbReference type="EMBL" id="UINC01214993">
    <property type="protein sequence ID" value="SVE40474.1"/>
    <property type="molecule type" value="Genomic_DNA"/>
</dbReference>
<protein>
    <recommendedName>
        <fullName evidence="2">Gfo/Idh/MocA-like oxidoreductase N-terminal domain-containing protein</fullName>
    </recommendedName>
</protein>